<organism evidence="1 2">
    <name type="scientific">Mycena chlorophos</name>
    <name type="common">Agaric fungus</name>
    <name type="synonym">Agaricus chlorophos</name>
    <dbReference type="NCBI Taxonomy" id="658473"/>
    <lineage>
        <taxon>Eukaryota</taxon>
        <taxon>Fungi</taxon>
        <taxon>Dikarya</taxon>
        <taxon>Basidiomycota</taxon>
        <taxon>Agaricomycotina</taxon>
        <taxon>Agaricomycetes</taxon>
        <taxon>Agaricomycetidae</taxon>
        <taxon>Agaricales</taxon>
        <taxon>Marasmiineae</taxon>
        <taxon>Mycenaceae</taxon>
        <taxon>Mycena</taxon>
    </lineage>
</organism>
<proteinExistence type="predicted"/>
<protein>
    <submittedName>
        <fullName evidence="1">Uncharacterized protein</fullName>
    </submittedName>
</protein>
<reference evidence="1" key="1">
    <citation type="submission" date="2020-05" db="EMBL/GenBank/DDBJ databases">
        <title>Mycena genomes resolve the evolution of fungal bioluminescence.</title>
        <authorList>
            <person name="Tsai I.J."/>
        </authorList>
    </citation>
    <scope>NUCLEOTIDE SEQUENCE</scope>
    <source>
        <strain evidence="1">110903Hualien_Pintung</strain>
    </source>
</reference>
<evidence type="ECO:0000313" key="1">
    <source>
        <dbReference type="EMBL" id="KAF7304517.1"/>
    </source>
</evidence>
<dbReference type="EMBL" id="JACAZE010000011">
    <property type="protein sequence ID" value="KAF7304517.1"/>
    <property type="molecule type" value="Genomic_DNA"/>
</dbReference>
<gene>
    <name evidence="1" type="ORF">HMN09_00854300</name>
</gene>
<evidence type="ECO:0000313" key="2">
    <source>
        <dbReference type="Proteomes" id="UP000613580"/>
    </source>
</evidence>
<dbReference type="AlphaFoldDB" id="A0A8H6W4D9"/>
<sequence>MSTSSPASNIVLSTPELCDLIAPFLLPSIWDLRSAALISRAFLPAVQRIIFHDVILNRGTFDIDHVSTMERDDEPGKSLRLAEAIKLRPDGVGSYLRRLRLAFEDDVLRPLEALAPELLPHLREVFLHERVGGPIPEETIALAANLIGLPTVERVGLIYVIFASATDVVKLFEKRSAKLDALFFFAPDVQDAALDRLPSGTTKAVTRRLHLEFGFRRQNHSWLFDVDSPFDLTQVKEFSFGQIVGPHVLKVFELSRGTLRTVTLNAPYIADRDFSQDQTHPDILARLPALTHVVIQSTPTRLRNVATLLSAVPISNARLKIVTIAFDPGLVAVPASTELGLQAIADVFTAASGGWADPERLEVRVVMPKARVAKVEDLLKRVFEVYAEKERLWIGSQSAL</sequence>
<dbReference type="Proteomes" id="UP000613580">
    <property type="component" value="Unassembled WGS sequence"/>
</dbReference>
<dbReference type="OrthoDB" id="2980954at2759"/>
<comment type="caution">
    <text evidence="1">The sequence shown here is derived from an EMBL/GenBank/DDBJ whole genome shotgun (WGS) entry which is preliminary data.</text>
</comment>
<accession>A0A8H6W4D9</accession>
<name>A0A8H6W4D9_MYCCL</name>
<keyword evidence="2" id="KW-1185">Reference proteome</keyword>